<dbReference type="Gramene" id="AUR62035468-RA">
    <property type="protein sequence ID" value="AUR62035468-RA:cds"/>
    <property type="gene ID" value="AUR62035468"/>
</dbReference>
<accession>A0A803MUF6</accession>
<dbReference type="PANTHER" id="PTHR23032">
    <property type="entry name" value="BRO1 DOMAIN-CONTAINING PROTEIN BROX"/>
    <property type="match status" value="1"/>
</dbReference>
<sequence>MGCFASTPKEGGGNRRRPSNIGEVSVFVPGLRIPKPVDFSQCLGDHVPKTVVDRLSALRTQIVVMVGHEALTVTRSRRKSATQHGGSTLADLQQALEDYLPVLLGLVKDGSPLQHKIQFAWVNQEDVAEETAMSNAWYEVSSVLHLMAMLSLSQANLLLLPRISADGYQPKVSDGYKTTGQWPGRQTQIPKFIVVRTMVDMVSLDAYFDQESDEDSSNSEEEVGYDADDDGE</sequence>
<dbReference type="Gene3D" id="1.25.40.280">
    <property type="entry name" value="alix/aip1 like domains"/>
    <property type="match status" value="1"/>
</dbReference>
<organism evidence="2 3">
    <name type="scientific">Chenopodium quinoa</name>
    <name type="common">Quinoa</name>
    <dbReference type="NCBI Taxonomy" id="63459"/>
    <lineage>
        <taxon>Eukaryota</taxon>
        <taxon>Viridiplantae</taxon>
        <taxon>Streptophyta</taxon>
        <taxon>Embryophyta</taxon>
        <taxon>Tracheophyta</taxon>
        <taxon>Spermatophyta</taxon>
        <taxon>Magnoliopsida</taxon>
        <taxon>eudicotyledons</taxon>
        <taxon>Gunneridae</taxon>
        <taxon>Pentapetalae</taxon>
        <taxon>Caryophyllales</taxon>
        <taxon>Chenopodiaceae</taxon>
        <taxon>Chenopodioideae</taxon>
        <taxon>Atripliceae</taxon>
        <taxon>Chenopodium</taxon>
    </lineage>
</organism>
<dbReference type="InterPro" id="IPR038499">
    <property type="entry name" value="BRO1_sf"/>
</dbReference>
<dbReference type="PANTHER" id="PTHR23032:SF13">
    <property type="entry name" value="BRO1 DOMAIN-CONTAINING PROTEIN BROX"/>
    <property type="match status" value="1"/>
</dbReference>
<feature type="region of interest" description="Disordered" evidence="1">
    <location>
        <begin position="209"/>
        <end position="232"/>
    </location>
</feature>
<dbReference type="EnsemblPlants" id="AUR62035468-RA">
    <property type="protein sequence ID" value="AUR62035468-RA:cds"/>
    <property type="gene ID" value="AUR62035468"/>
</dbReference>
<proteinExistence type="predicted"/>
<evidence type="ECO:0000313" key="2">
    <source>
        <dbReference type="EnsemblPlants" id="AUR62035468-RA:cds"/>
    </source>
</evidence>
<protein>
    <submittedName>
        <fullName evidence="2">Uncharacterized protein</fullName>
    </submittedName>
</protein>
<dbReference type="AlphaFoldDB" id="A0A803MUF6"/>
<dbReference type="Proteomes" id="UP000596660">
    <property type="component" value="Unplaced"/>
</dbReference>
<dbReference type="OMA" id="GYLSANM"/>
<evidence type="ECO:0000256" key="1">
    <source>
        <dbReference type="SAM" id="MobiDB-lite"/>
    </source>
</evidence>
<dbReference type="InterPro" id="IPR038898">
    <property type="entry name" value="BROX"/>
</dbReference>
<name>A0A803MUF6_CHEQI</name>
<keyword evidence="3" id="KW-1185">Reference proteome</keyword>
<evidence type="ECO:0000313" key="3">
    <source>
        <dbReference type="Proteomes" id="UP000596660"/>
    </source>
</evidence>
<reference evidence="2" key="2">
    <citation type="submission" date="2021-03" db="UniProtKB">
        <authorList>
            <consortium name="EnsemblPlants"/>
        </authorList>
    </citation>
    <scope>IDENTIFICATION</scope>
</reference>
<reference evidence="2" key="1">
    <citation type="journal article" date="2017" name="Nature">
        <title>The genome of Chenopodium quinoa.</title>
        <authorList>
            <person name="Jarvis D.E."/>
            <person name="Ho Y.S."/>
            <person name="Lightfoot D.J."/>
            <person name="Schmoeckel S.M."/>
            <person name="Li B."/>
            <person name="Borm T.J.A."/>
            <person name="Ohyanagi H."/>
            <person name="Mineta K."/>
            <person name="Michell C.T."/>
            <person name="Saber N."/>
            <person name="Kharbatia N.M."/>
            <person name="Rupper R.R."/>
            <person name="Sharp A.R."/>
            <person name="Dally N."/>
            <person name="Boughton B.A."/>
            <person name="Woo Y.H."/>
            <person name="Gao G."/>
            <person name="Schijlen E.G.W.M."/>
            <person name="Guo X."/>
            <person name="Momin A.A."/>
            <person name="Negrao S."/>
            <person name="Al-Babili S."/>
            <person name="Gehring C."/>
            <person name="Roessner U."/>
            <person name="Jung C."/>
            <person name="Murphy K."/>
            <person name="Arold S.T."/>
            <person name="Gojobori T."/>
            <person name="van der Linden C.G."/>
            <person name="van Loo E.N."/>
            <person name="Jellen E.N."/>
            <person name="Maughan P.J."/>
            <person name="Tester M."/>
        </authorList>
    </citation>
    <scope>NUCLEOTIDE SEQUENCE [LARGE SCALE GENOMIC DNA]</scope>
    <source>
        <strain evidence="2">cv. PI 614886</strain>
    </source>
</reference>